<dbReference type="InterPro" id="IPR055736">
    <property type="entry name" value="DUF7312"/>
</dbReference>
<evidence type="ECO:0000313" key="4">
    <source>
        <dbReference type="EMBL" id="ELY88930.1"/>
    </source>
</evidence>
<feature type="region of interest" description="Disordered" evidence="1">
    <location>
        <begin position="1"/>
        <end position="113"/>
    </location>
</feature>
<evidence type="ECO:0000313" key="5">
    <source>
        <dbReference type="Proteomes" id="UP000011648"/>
    </source>
</evidence>
<dbReference type="AlphaFoldDB" id="L9ZQY6"/>
<keyword evidence="5" id="KW-1185">Reference proteome</keyword>
<name>L9ZQY6_9EURY</name>
<dbReference type="PATRIC" id="fig|1230458.4.peg.3051"/>
<keyword evidence="2" id="KW-0472">Membrane</keyword>
<feature type="compositionally biased region" description="Basic and acidic residues" evidence="1">
    <location>
        <begin position="53"/>
        <end position="73"/>
    </location>
</feature>
<feature type="compositionally biased region" description="Basic and acidic residues" evidence="1">
    <location>
        <begin position="83"/>
        <end position="94"/>
    </location>
</feature>
<sequence length="141" mass="14674">MADETSGPDSREDDWSTTETGVTGSDGSKGAADEPTDGEHGEADEWGTTAGADRARDGERSGAETESPTERIPIDLSASGTDAENRDDERHTGDDSDDPYAPEPSSAPVESGDPSLEHIIFVALGAVATILVLARVVLVTF</sequence>
<organism evidence="4 5">
    <name type="scientific">Natrialba taiwanensis DSM 12281</name>
    <dbReference type="NCBI Taxonomy" id="1230458"/>
    <lineage>
        <taxon>Archaea</taxon>
        <taxon>Methanobacteriati</taxon>
        <taxon>Methanobacteriota</taxon>
        <taxon>Stenosarchaea group</taxon>
        <taxon>Halobacteria</taxon>
        <taxon>Halobacteriales</taxon>
        <taxon>Natrialbaceae</taxon>
        <taxon>Natrialba</taxon>
    </lineage>
</organism>
<dbReference type="Pfam" id="PF23994">
    <property type="entry name" value="DUF7312"/>
    <property type="match status" value="1"/>
</dbReference>
<accession>L9ZQY6</accession>
<dbReference type="OrthoDB" id="168741at2157"/>
<protein>
    <submittedName>
        <fullName evidence="4">Cell-surface adhesin</fullName>
    </submittedName>
</protein>
<comment type="caution">
    <text evidence="4">The sequence shown here is derived from an EMBL/GenBank/DDBJ whole genome shotgun (WGS) entry which is preliminary data.</text>
</comment>
<dbReference type="Proteomes" id="UP000011648">
    <property type="component" value="Unassembled WGS sequence"/>
</dbReference>
<reference evidence="4 5" key="1">
    <citation type="journal article" date="2014" name="PLoS Genet.">
        <title>Phylogenetically driven sequencing of extremely halophilic archaea reveals strategies for static and dynamic osmo-response.</title>
        <authorList>
            <person name="Becker E.A."/>
            <person name="Seitzer P.M."/>
            <person name="Tritt A."/>
            <person name="Larsen D."/>
            <person name="Krusor M."/>
            <person name="Yao A.I."/>
            <person name="Wu D."/>
            <person name="Madern D."/>
            <person name="Eisen J.A."/>
            <person name="Darling A.E."/>
            <person name="Facciotti M.T."/>
        </authorList>
    </citation>
    <scope>NUCLEOTIDE SEQUENCE [LARGE SCALE GENOMIC DNA]</scope>
    <source>
        <strain evidence="4 5">DSM 12281</strain>
    </source>
</reference>
<dbReference type="EMBL" id="AOIL01000050">
    <property type="protein sequence ID" value="ELY88930.1"/>
    <property type="molecule type" value="Genomic_DNA"/>
</dbReference>
<feature type="compositionally biased region" description="Polar residues" evidence="1">
    <location>
        <begin position="17"/>
        <end position="26"/>
    </location>
</feature>
<gene>
    <name evidence="4" type="ORF">C484_15093</name>
</gene>
<dbReference type="RefSeq" id="WP_006826688.1">
    <property type="nucleotide sequence ID" value="NZ_AOIL01000050.1"/>
</dbReference>
<feature type="transmembrane region" description="Helical" evidence="2">
    <location>
        <begin position="118"/>
        <end position="138"/>
    </location>
</feature>
<evidence type="ECO:0000256" key="2">
    <source>
        <dbReference type="SAM" id="Phobius"/>
    </source>
</evidence>
<keyword evidence="2" id="KW-0812">Transmembrane</keyword>
<keyword evidence="2" id="KW-1133">Transmembrane helix</keyword>
<proteinExistence type="predicted"/>
<evidence type="ECO:0000259" key="3">
    <source>
        <dbReference type="Pfam" id="PF23994"/>
    </source>
</evidence>
<evidence type="ECO:0000256" key="1">
    <source>
        <dbReference type="SAM" id="MobiDB-lite"/>
    </source>
</evidence>
<feature type="domain" description="DUF7312" evidence="3">
    <location>
        <begin position="81"/>
        <end position="136"/>
    </location>
</feature>